<keyword evidence="3" id="KW-0255">Endonuclease</keyword>
<feature type="non-terminal residue" evidence="12">
    <location>
        <position position="270"/>
    </location>
</feature>
<keyword evidence="1" id="KW-0540">Nuclease</keyword>
<dbReference type="GO" id="GO:0016787">
    <property type="term" value="F:hydrolase activity"/>
    <property type="evidence" value="ECO:0007669"/>
    <property type="project" value="UniProtKB-KW"/>
</dbReference>
<dbReference type="AlphaFoldDB" id="A0AAV6UFN5"/>
<sequence length="270" mass="31344">MKAIENLWKTVNVIFTMKICCVVGRTSDVFPPDYNKHESPGYQGHPAHVYLELNILDIDRIDESRMEFSIQTYVEERWNDWRLNLSSYVGEYVEVFPQTLLQDLWVPDLMFDNAKSGVLFDLSVPNTIVEVYKDGSLSRLSSAHISNRCPTKGVAVNKTSYELFFDRKPTASYFKVFGQKAFVSNKLKKSKFEPRSHEVIFIGYSDQAKAYHFFDPNTRNVIVSRYAKFIDEINQSFEDDQKDQQWYDFPIEHTADPATETHGETNPYGL</sequence>
<reference evidence="12 13" key="1">
    <citation type="journal article" date="2022" name="Nat. Ecol. Evol.">
        <title>A masculinizing supergene underlies an exaggerated male reproductive morph in a spider.</title>
        <authorList>
            <person name="Hendrickx F."/>
            <person name="De Corte Z."/>
            <person name="Sonet G."/>
            <person name="Van Belleghem S.M."/>
            <person name="Kostlbacher S."/>
            <person name="Vangestel C."/>
        </authorList>
    </citation>
    <scope>NUCLEOTIDE SEQUENCE [LARGE SCALE GENOMIC DNA]</scope>
    <source>
        <strain evidence="12">W744_W776</strain>
    </source>
</reference>
<dbReference type="GO" id="GO:0016020">
    <property type="term" value="C:membrane"/>
    <property type="evidence" value="ECO:0007669"/>
    <property type="project" value="InterPro"/>
</dbReference>
<dbReference type="Pfam" id="PF25597">
    <property type="entry name" value="SH3_retrovirus"/>
    <property type="match status" value="1"/>
</dbReference>
<dbReference type="PANTHER" id="PTHR42648">
    <property type="entry name" value="TRANSPOSASE, PUTATIVE-RELATED"/>
    <property type="match status" value="1"/>
</dbReference>
<dbReference type="InterPro" id="IPR039537">
    <property type="entry name" value="Retrotran_Ty1/copia-like"/>
</dbReference>
<keyword evidence="5" id="KW-0460">Magnesium</keyword>
<evidence type="ECO:0000256" key="2">
    <source>
        <dbReference type="ARBA" id="ARBA00022723"/>
    </source>
</evidence>
<keyword evidence="2" id="KW-0479">Metal-binding</keyword>
<evidence type="ECO:0000256" key="9">
    <source>
        <dbReference type="ARBA" id="ARBA00023172"/>
    </source>
</evidence>
<dbReference type="EMBL" id="JAFNEN010000459">
    <property type="protein sequence ID" value="KAG8182559.1"/>
    <property type="molecule type" value="Genomic_DNA"/>
</dbReference>
<evidence type="ECO:0000256" key="8">
    <source>
        <dbReference type="ARBA" id="ARBA00022932"/>
    </source>
</evidence>
<dbReference type="InterPro" id="IPR006202">
    <property type="entry name" value="Neur_chan_lig-bd"/>
</dbReference>
<dbReference type="GO" id="GO:0046872">
    <property type="term" value="F:metal ion binding"/>
    <property type="evidence" value="ECO:0007669"/>
    <property type="project" value="UniProtKB-KW"/>
</dbReference>
<keyword evidence="8" id="KW-0808">Transferase</keyword>
<dbReference type="InterPro" id="IPR036734">
    <property type="entry name" value="Neur_chan_lig-bd_sf"/>
</dbReference>
<dbReference type="Proteomes" id="UP000827092">
    <property type="component" value="Unassembled WGS sequence"/>
</dbReference>
<evidence type="ECO:0000259" key="10">
    <source>
        <dbReference type="Pfam" id="PF02931"/>
    </source>
</evidence>
<dbReference type="GO" id="GO:0003964">
    <property type="term" value="F:RNA-directed DNA polymerase activity"/>
    <property type="evidence" value="ECO:0007669"/>
    <property type="project" value="UniProtKB-KW"/>
</dbReference>
<accession>A0AAV6UFN5</accession>
<keyword evidence="7" id="KW-0695">RNA-directed DNA polymerase</keyword>
<evidence type="ECO:0000259" key="11">
    <source>
        <dbReference type="Pfam" id="PF25597"/>
    </source>
</evidence>
<evidence type="ECO:0000256" key="6">
    <source>
        <dbReference type="ARBA" id="ARBA00022908"/>
    </source>
</evidence>
<keyword evidence="8" id="KW-0239">DNA-directed DNA polymerase</keyword>
<keyword evidence="13" id="KW-1185">Reference proteome</keyword>
<evidence type="ECO:0000256" key="5">
    <source>
        <dbReference type="ARBA" id="ARBA00022842"/>
    </source>
</evidence>
<keyword evidence="6" id="KW-0229">DNA integration</keyword>
<dbReference type="GO" id="GO:0005230">
    <property type="term" value="F:extracellular ligand-gated monoatomic ion channel activity"/>
    <property type="evidence" value="ECO:0007669"/>
    <property type="project" value="InterPro"/>
</dbReference>
<dbReference type="SUPFAM" id="SSF63712">
    <property type="entry name" value="Nicotinic receptor ligand binding domain-like"/>
    <property type="match status" value="1"/>
</dbReference>
<dbReference type="InterPro" id="IPR057670">
    <property type="entry name" value="SH3_retrovirus"/>
</dbReference>
<dbReference type="Gene3D" id="2.70.170.10">
    <property type="entry name" value="Neurotransmitter-gated ion-channel ligand-binding domain"/>
    <property type="match status" value="1"/>
</dbReference>
<gene>
    <name evidence="12" type="ORF">JTE90_007296</name>
</gene>
<dbReference type="Pfam" id="PF02931">
    <property type="entry name" value="Neur_chan_LBD"/>
    <property type="match status" value="1"/>
</dbReference>
<keyword evidence="9" id="KW-0233">DNA recombination</keyword>
<evidence type="ECO:0000313" key="13">
    <source>
        <dbReference type="Proteomes" id="UP000827092"/>
    </source>
</evidence>
<dbReference type="PANTHER" id="PTHR42648:SF11">
    <property type="entry name" value="TRANSPOSON TY4-P GAG-POL POLYPROTEIN"/>
    <property type="match status" value="1"/>
</dbReference>
<dbReference type="GO" id="GO:0004519">
    <property type="term" value="F:endonuclease activity"/>
    <property type="evidence" value="ECO:0007669"/>
    <property type="project" value="UniProtKB-KW"/>
</dbReference>
<organism evidence="12 13">
    <name type="scientific">Oedothorax gibbosus</name>
    <dbReference type="NCBI Taxonomy" id="931172"/>
    <lineage>
        <taxon>Eukaryota</taxon>
        <taxon>Metazoa</taxon>
        <taxon>Ecdysozoa</taxon>
        <taxon>Arthropoda</taxon>
        <taxon>Chelicerata</taxon>
        <taxon>Arachnida</taxon>
        <taxon>Araneae</taxon>
        <taxon>Araneomorphae</taxon>
        <taxon>Entelegynae</taxon>
        <taxon>Araneoidea</taxon>
        <taxon>Linyphiidae</taxon>
        <taxon>Erigoninae</taxon>
        <taxon>Oedothorax</taxon>
    </lineage>
</organism>
<evidence type="ECO:0000256" key="3">
    <source>
        <dbReference type="ARBA" id="ARBA00022759"/>
    </source>
</evidence>
<protein>
    <recommendedName>
        <fullName evidence="14">Neurotransmitter-gated ion-channel ligand-binding domain-containing protein</fullName>
    </recommendedName>
</protein>
<comment type="caution">
    <text evidence="12">The sequence shown here is derived from an EMBL/GenBank/DDBJ whole genome shotgun (WGS) entry which is preliminary data.</text>
</comment>
<feature type="domain" description="Neurotransmitter-gated ion-channel ligand-binding" evidence="10">
    <location>
        <begin position="33"/>
        <end position="150"/>
    </location>
</feature>
<evidence type="ECO:0008006" key="14">
    <source>
        <dbReference type="Google" id="ProtNLM"/>
    </source>
</evidence>
<dbReference type="GO" id="GO:0003887">
    <property type="term" value="F:DNA-directed DNA polymerase activity"/>
    <property type="evidence" value="ECO:0007669"/>
    <property type="project" value="UniProtKB-KW"/>
</dbReference>
<evidence type="ECO:0000256" key="7">
    <source>
        <dbReference type="ARBA" id="ARBA00022918"/>
    </source>
</evidence>
<dbReference type="GO" id="GO:0015074">
    <property type="term" value="P:DNA integration"/>
    <property type="evidence" value="ECO:0007669"/>
    <property type="project" value="UniProtKB-KW"/>
</dbReference>
<evidence type="ECO:0000256" key="4">
    <source>
        <dbReference type="ARBA" id="ARBA00022801"/>
    </source>
</evidence>
<evidence type="ECO:0000313" key="12">
    <source>
        <dbReference type="EMBL" id="KAG8182559.1"/>
    </source>
</evidence>
<evidence type="ECO:0000256" key="1">
    <source>
        <dbReference type="ARBA" id="ARBA00022722"/>
    </source>
</evidence>
<proteinExistence type="predicted"/>
<feature type="domain" description="Retroviral polymerase SH3-like" evidence="11">
    <location>
        <begin position="180"/>
        <end position="240"/>
    </location>
</feature>
<name>A0AAV6UFN5_9ARAC</name>
<dbReference type="GO" id="GO:0006310">
    <property type="term" value="P:DNA recombination"/>
    <property type="evidence" value="ECO:0007669"/>
    <property type="project" value="UniProtKB-KW"/>
</dbReference>
<keyword evidence="4" id="KW-0378">Hydrolase</keyword>
<keyword evidence="8" id="KW-0548">Nucleotidyltransferase</keyword>